<dbReference type="EMBL" id="JABBXF010000037">
    <property type="protein sequence ID" value="NVK79466.1"/>
    <property type="molecule type" value="Genomic_DNA"/>
</dbReference>
<dbReference type="RefSeq" id="WP_171082507.1">
    <property type="nucleotide sequence ID" value="NZ_BNBU01000001.1"/>
</dbReference>
<feature type="transmembrane region" description="Helical" evidence="1">
    <location>
        <begin position="97"/>
        <end position="118"/>
    </location>
</feature>
<reference evidence="2 3" key="1">
    <citation type="submission" date="2020-04" db="EMBL/GenBank/DDBJ databases">
        <title>Draft Genome Sequence of Streptomyces morookaense DSM 40503, an 8-azaguanine-producing strain.</title>
        <authorList>
            <person name="Qi J."/>
            <person name="Gao J.-M."/>
        </authorList>
    </citation>
    <scope>NUCLEOTIDE SEQUENCE [LARGE SCALE GENOMIC DNA]</scope>
    <source>
        <strain evidence="2 3">DSM 40503</strain>
    </source>
</reference>
<evidence type="ECO:0000313" key="2">
    <source>
        <dbReference type="EMBL" id="NVK79466.1"/>
    </source>
</evidence>
<comment type="caution">
    <text evidence="2">The sequence shown here is derived from an EMBL/GenBank/DDBJ whole genome shotgun (WGS) entry which is preliminary data.</text>
</comment>
<dbReference type="Proteomes" id="UP000587462">
    <property type="component" value="Unassembled WGS sequence"/>
</dbReference>
<dbReference type="AlphaFoldDB" id="A0A7Y7B6I3"/>
<keyword evidence="1" id="KW-0812">Transmembrane</keyword>
<sequence length="124" mass="13101">MTERTDMVRAHDGRGVLVLSILVLAAFFLAPSVWVWSQALDTVRHPSSFDWKSNHDNHVQFAAVSAIVFGTPLTGAFLGGIVASARGKHGGVGAATGAFLGALGLLLCGVVGFVWMLSNVTFEF</sequence>
<feature type="transmembrane region" description="Helical" evidence="1">
    <location>
        <begin position="61"/>
        <end position="85"/>
    </location>
</feature>
<accession>A0A7Y7B6I3</accession>
<proteinExistence type="predicted"/>
<keyword evidence="1" id="KW-1133">Transmembrane helix</keyword>
<evidence type="ECO:0000313" key="3">
    <source>
        <dbReference type="Proteomes" id="UP000587462"/>
    </source>
</evidence>
<keyword evidence="3" id="KW-1185">Reference proteome</keyword>
<protein>
    <submittedName>
        <fullName evidence="2">Uncharacterized protein</fullName>
    </submittedName>
</protein>
<keyword evidence="1" id="KW-0472">Membrane</keyword>
<gene>
    <name evidence="2" type="ORF">HG542_17570</name>
</gene>
<evidence type="ECO:0000256" key="1">
    <source>
        <dbReference type="SAM" id="Phobius"/>
    </source>
</evidence>
<organism evidence="2 3">
    <name type="scientific">Streptomyces morookaense</name>
    <name type="common">Streptoverticillium morookaense</name>
    <dbReference type="NCBI Taxonomy" id="1970"/>
    <lineage>
        <taxon>Bacteria</taxon>
        <taxon>Bacillati</taxon>
        <taxon>Actinomycetota</taxon>
        <taxon>Actinomycetes</taxon>
        <taxon>Kitasatosporales</taxon>
        <taxon>Streptomycetaceae</taxon>
        <taxon>Streptomyces</taxon>
    </lineage>
</organism>
<name>A0A7Y7B6I3_STRMO</name>